<protein>
    <recommendedName>
        <fullName evidence="11">Acyl-[acyl-carrier-protein] hydrolase</fullName>
        <ecNumber evidence="11">3.1.2.-</ecNumber>
    </recommendedName>
</protein>
<evidence type="ECO:0000256" key="6">
    <source>
        <dbReference type="ARBA" id="ARBA00022801"/>
    </source>
</evidence>
<keyword evidence="8" id="KW-0809">Transit peptide</keyword>
<evidence type="ECO:0000313" key="16">
    <source>
        <dbReference type="Proteomes" id="UP001237642"/>
    </source>
</evidence>
<comment type="caution">
    <text evidence="15">The sequence shown here is derived from an EMBL/GenBank/DDBJ whole genome shotgun (WGS) entry which is preliminary data.</text>
</comment>
<dbReference type="GO" id="GO:0009507">
    <property type="term" value="C:chloroplast"/>
    <property type="evidence" value="ECO:0007669"/>
    <property type="project" value="UniProtKB-SubCell"/>
</dbReference>
<comment type="subcellular location">
    <subcellularLocation>
        <location evidence="1 11">Plastid</location>
        <location evidence="1 11">Chloroplast</location>
    </subcellularLocation>
</comment>
<keyword evidence="12" id="KW-0812">Transmembrane</keyword>
<feature type="transmembrane region" description="Helical" evidence="12">
    <location>
        <begin position="352"/>
        <end position="372"/>
    </location>
</feature>
<keyword evidence="7 11" id="KW-0276">Fatty acid metabolism</keyword>
<reference evidence="15" key="1">
    <citation type="submission" date="2023-02" db="EMBL/GenBank/DDBJ databases">
        <title>Genome of toxic invasive species Heracleum sosnowskyi carries increased number of genes despite the absence of recent whole-genome duplications.</title>
        <authorList>
            <person name="Schelkunov M."/>
            <person name="Shtratnikova V."/>
            <person name="Makarenko M."/>
            <person name="Klepikova A."/>
            <person name="Omelchenko D."/>
            <person name="Novikova G."/>
            <person name="Obukhova E."/>
            <person name="Bogdanov V."/>
            <person name="Penin A."/>
            <person name="Logacheva M."/>
        </authorList>
    </citation>
    <scope>NUCLEOTIDE SEQUENCE</scope>
    <source>
        <strain evidence="15">Hsosn_3</strain>
        <tissue evidence="15">Leaf</tissue>
    </source>
</reference>
<sequence length="406" mass="46152">MNLDHVKNNGTTSMSINSTKFAVTTSSAVNIRENGHITVEQIHENMPTKQLCDPYPQALMIKKDVGYIQRVVIRSYEVGPDKTATIESILNLLQETALNHVWMSGLLGDGFGAAHGMTRNVTVWVLLRMHLQDHPIWGKVSEIDTWVVTSGKNKIRRDWQIPPQTTGLVYAHATRSVMGSDFLLNHNTKGYHHYAITLMIERFYSTWVKPHEVKAEISPWFSEERALEDAPEKIEKSDDNVNNVNSILKVRRNDLDMNHHVNNVKYIGWMLETIPDEDMEENQLADTILDYNKECDTSDVLQSFGIFDGVQQTSNDSLIIEFLLASDILQKILQTEELNSKEMVRERTCQSAGIDGFTIIIIISTIIIIIIITIKRGYIVIIIIIVVVLDRADYASLLHSLLKKLQ</sequence>
<evidence type="ECO:0000256" key="2">
    <source>
        <dbReference type="ARBA" id="ARBA00006500"/>
    </source>
</evidence>
<dbReference type="Pfam" id="PF01643">
    <property type="entry name" value="Acyl-ACP_TE"/>
    <property type="match status" value="1"/>
</dbReference>
<feature type="transmembrane region" description="Helical" evidence="12">
    <location>
        <begin position="378"/>
        <end position="402"/>
    </location>
</feature>
<evidence type="ECO:0000259" key="14">
    <source>
        <dbReference type="Pfam" id="PF20791"/>
    </source>
</evidence>
<evidence type="ECO:0000256" key="9">
    <source>
        <dbReference type="ARBA" id="ARBA00023098"/>
    </source>
</evidence>
<dbReference type="PANTHER" id="PTHR31727">
    <property type="entry name" value="OLEOYL-ACYL CARRIER PROTEIN THIOESTERASE 1, CHLOROPLASTIC"/>
    <property type="match status" value="1"/>
</dbReference>
<feature type="domain" description="Acyl-ACP thioesterase-like C-terminal" evidence="14">
    <location>
        <begin position="246"/>
        <end position="324"/>
    </location>
</feature>
<keyword evidence="16" id="KW-1185">Reference proteome</keyword>
<organism evidence="15 16">
    <name type="scientific">Heracleum sosnowskyi</name>
    <dbReference type="NCBI Taxonomy" id="360622"/>
    <lineage>
        <taxon>Eukaryota</taxon>
        <taxon>Viridiplantae</taxon>
        <taxon>Streptophyta</taxon>
        <taxon>Embryophyta</taxon>
        <taxon>Tracheophyta</taxon>
        <taxon>Spermatophyta</taxon>
        <taxon>Magnoliopsida</taxon>
        <taxon>eudicotyledons</taxon>
        <taxon>Gunneridae</taxon>
        <taxon>Pentapetalae</taxon>
        <taxon>asterids</taxon>
        <taxon>campanulids</taxon>
        <taxon>Apiales</taxon>
        <taxon>Apiaceae</taxon>
        <taxon>Apioideae</taxon>
        <taxon>apioid superclade</taxon>
        <taxon>Tordylieae</taxon>
        <taxon>Tordyliinae</taxon>
        <taxon>Heracleum</taxon>
    </lineage>
</organism>
<dbReference type="Gene3D" id="3.10.129.10">
    <property type="entry name" value="Hotdog Thioesterase"/>
    <property type="match status" value="1"/>
</dbReference>
<keyword evidence="12" id="KW-0472">Membrane</keyword>
<keyword evidence="10 11" id="KW-0275">Fatty acid biosynthesis</keyword>
<keyword evidence="5 11" id="KW-0934">Plastid</keyword>
<dbReference type="AlphaFoldDB" id="A0AAD8MVW1"/>
<evidence type="ECO:0000256" key="3">
    <source>
        <dbReference type="ARBA" id="ARBA00022516"/>
    </source>
</evidence>
<evidence type="ECO:0000259" key="13">
    <source>
        <dbReference type="Pfam" id="PF01643"/>
    </source>
</evidence>
<evidence type="ECO:0000256" key="1">
    <source>
        <dbReference type="ARBA" id="ARBA00004229"/>
    </source>
</evidence>
<dbReference type="EMBL" id="JAUIZM010000004">
    <property type="protein sequence ID" value="KAK1386974.1"/>
    <property type="molecule type" value="Genomic_DNA"/>
</dbReference>
<reference evidence="15" key="2">
    <citation type="submission" date="2023-05" db="EMBL/GenBank/DDBJ databases">
        <authorList>
            <person name="Schelkunov M.I."/>
        </authorList>
    </citation>
    <scope>NUCLEOTIDE SEQUENCE</scope>
    <source>
        <strain evidence="15">Hsosn_3</strain>
        <tissue evidence="15">Leaf</tissue>
    </source>
</reference>
<dbReference type="InterPro" id="IPR029069">
    <property type="entry name" value="HotDog_dom_sf"/>
</dbReference>
<keyword evidence="12" id="KW-1133">Transmembrane helix</keyword>
<accession>A0AAD8MVW1</accession>
<comment type="similarity">
    <text evidence="2 11">Belongs to the acyl-ACP thioesterase family.</text>
</comment>
<evidence type="ECO:0000256" key="11">
    <source>
        <dbReference type="RuleBase" id="RU363096"/>
    </source>
</evidence>
<dbReference type="Pfam" id="PF20791">
    <property type="entry name" value="Acyl-ACP_TE_C"/>
    <property type="match status" value="1"/>
</dbReference>
<name>A0AAD8MVW1_9APIA</name>
<dbReference type="GO" id="GO:0016297">
    <property type="term" value="F:fatty acyl-[ACP] hydrolase activity"/>
    <property type="evidence" value="ECO:0007669"/>
    <property type="project" value="InterPro"/>
</dbReference>
<evidence type="ECO:0000256" key="5">
    <source>
        <dbReference type="ARBA" id="ARBA00022640"/>
    </source>
</evidence>
<evidence type="ECO:0000256" key="4">
    <source>
        <dbReference type="ARBA" id="ARBA00022528"/>
    </source>
</evidence>
<gene>
    <name evidence="15" type="ORF">POM88_015152</name>
</gene>
<evidence type="ECO:0000256" key="12">
    <source>
        <dbReference type="SAM" id="Phobius"/>
    </source>
</evidence>
<keyword evidence="3 11" id="KW-0444">Lipid biosynthesis</keyword>
<evidence type="ECO:0000256" key="10">
    <source>
        <dbReference type="ARBA" id="ARBA00023160"/>
    </source>
</evidence>
<dbReference type="GO" id="GO:0000036">
    <property type="term" value="F:acyl carrier activity"/>
    <property type="evidence" value="ECO:0007669"/>
    <property type="project" value="TreeGrafter"/>
</dbReference>
<dbReference type="InterPro" id="IPR049427">
    <property type="entry name" value="Acyl-ACP_TE_C"/>
</dbReference>
<proteinExistence type="inferred from homology"/>
<evidence type="ECO:0000256" key="7">
    <source>
        <dbReference type="ARBA" id="ARBA00022832"/>
    </source>
</evidence>
<keyword evidence="9 11" id="KW-0443">Lipid metabolism</keyword>
<feature type="domain" description="Acyl-ACP thioesterase N-terminal hotdog" evidence="13">
    <location>
        <begin position="68"/>
        <end position="171"/>
    </location>
</feature>
<dbReference type="SUPFAM" id="SSF54637">
    <property type="entry name" value="Thioesterase/thiol ester dehydrase-isomerase"/>
    <property type="match status" value="2"/>
</dbReference>
<dbReference type="InterPro" id="IPR045023">
    <property type="entry name" value="FATA/B"/>
</dbReference>
<dbReference type="Proteomes" id="UP001237642">
    <property type="component" value="Unassembled WGS sequence"/>
</dbReference>
<dbReference type="EC" id="3.1.2.-" evidence="11"/>
<dbReference type="InterPro" id="IPR002864">
    <property type="entry name" value="Acyl-ACP_thioesterase_NHD"/>
</dbReference>
<keyword evidence="4 11" id="KW-0150">Chloroplast</keyword>
<evidence type="ECO:0000313" key="15">
    <source>
        <dbReference type="EMBL" id="KAK1386974.1"/>
    </source>
</evidence>
<evidence type="ECO:0000256" key="8">
    <source>
        <dbReference type="ARBA" id="ARBA00022946"/>
    </source>
</evidence>
<dbReference type="PANTHER" id="PTHR31727:SF10">
    <property type="entry name" value="ACYL-[ACYL-CARRIER-PROTEIN] HYDROLASE"/>
    <property type="match status" value="1"/>
</dbReference>
<keyword evidence="6 11" id="KW-0378">Hydrolase</keyword>
<comment type="function">
    <text evidence="11">Plays an essential role in chain termination during de novo fatty acid synthesis.</text>
</comment>